<feature type="binding site" evidence="12">
    <location>
        <position position="28"/>
    </location>
    <ligand>
        <name>FAD</name>
        <dbReference type="ChEBI" id="CHEBI:57692"/>
    </ligand>
</feature>
<keyword evidence="8 11" id="KW-0521">NADP</keyword>
<dbReference type="PANTHER" id="PTHR48467">
    <property type="entry name" value="GLUTAMATE SYNTHASE 1 [NADH], CHLOROPLASTIC-LIKE"/>
    <property type="match status" value="1"/>
</dbReference>
<evidence type="ECO:0000256" key="7">
    <source>
        <dbReference type="ARBA" id="ARBA00022827"/>
    </source>
</evidence>
<feature type="binding site" evidence="13">
    <location>
        <begin position="164"/>
        <end position="167"/>
    </location>
    <ligand>
        <name>NADP(+)</name>
        <dbReference type="ChEBI" id="CHEBI:58349"/>
    </ligand>
</feature>
<evidence type="ECO:0000256" key="4">
    <source>
        <dbReference type="ARBA" id="ARBA00013219"/>
    </source>
</evidence>
<dbReference type="SUPFAM" id="SSF51971">
    <property type="entry name" value="Nucleotide-binding domain"/>
    <property type="match status" value="1"/>
</dbReference>
<dbReference type="WBParaSite" id="PTRK_0000149700.1">
    <property type="protein sequence ID" value="PTRK_0000149700.1"/>
    <property type="gene ID" value="PTRK_0000149700"/>
</dbReference>
<keyword evidence="6 11" id="KW-0285">Flavoprotein</keyword>
<evidence type="ECO:0000256" key="12">
    <source>
        <dbReference type="PIRSR" id="PIRSR000362-1"/>
    </source>
</evidence>
<feature type="binding site" evidence="12">
    <location>
        <position position="57"/>
    </location>
    <ligand>
        <name>FAD</name>
        <dbReference type="ChEBI" id="CHEBI:57692"/>
    </ligand>
</feature>
<feature type="domain" description="FAD/NAD(P)-binding" evidence="14">
    <location>
        <begin position="19"/>
        <end position="176"/>
    </location>
</feature>
<evidence type="ECO:0000256" key="1">
    <source>
        <dbReference type="ARBA" id="ARBA00001974"/>
    </source>
</evidence>
<dbReference type="PIRSF" id="PIRSF000362">
    <property type="entry name" value="FNR"/>
    <property type="match status" value="1"/>
</dbReference>
<keyword evidence="9 11" id="KW-0560">Oxidoreductase</keyword>
<dbReference type="UniPathway" id="UPA00296"/>
<evidence type="ECO:0000256" key="3">
    <source>
        <dbReference type="ARBA" id="ARBA00008312"/>
    </source>
</evidence>
<evidence type="ECO:0000256" key="5">
    <source>
        <dbReference type="ARBA" id="ARBA00016287"/>
    </source>
</evidence>
<feature type="binding site" evidence="13">
    <location>
        <position position="220"/>
    </location>
    <ligand>
        <name>NADP(+)</name>
        <dbReference type="ChEBI" id="CHEBI:58349"/>
    </ligand>
</feature>
<dbReference type="Gene3D" id="3.50.50.60">
    <property type="entry name" value="FAD/NAD(P)-binding domain"/>
    <property type="match status" value="1"/>
</dbReference>
<accession>A0A0N4Z3K4</accession>
<feature type="binding site" evidence="13">
    <location>
        <position position="370"/>
    </location>
    <ligand>
        <name>NADP(+)</name>
        <dbReference type="ChEBI" id="CHEBI:58349"/>
    </ligand>
</feature>
<feature type="binding site" evidence="12">
    <location>
        <begin position="370"/>
        <end position="372"/>
    </location>
    <ligand>
        <name>FAD</name>
        <dbReference type="ChEBI" id="CHEBI:57692"/>
    </ligand>
</feature>
<dbReference type="Pfam" id="PF07992">
    <property type="entry name" value="Pyr_redox_2"/>
    <property type="match status" value="1"/>
</dbReference>
<reference evidence="16" key="1">
    <citation type="submission" date="2017-02" db="UniProtKB">
        <authorList>
            <consortium name="WormBaseParasite"/>
        </authorList>
    </citation>
    <scope>IDENTIFICATION</scope>
</reference>
<dbReference type="Gene3D" id="3.40.50.720">
    <property type="entry name" value="NAD(P)-binding Rossmann-like Domain"/>
    <property type="match status" value="1"/>
</dbReference>
<feature type="binding site" evidence="13">
    <location>
        <begin position="208"/>
        <end position="209"/>
    </location>
    <ligand>
        <name>NADP(+)</name>
        <dbReference type="ChEBI" id="CHEBI:58349"/>
    </ligand>
</feature>
<evidence type="ECO:0000256" key="11">
    <source>
        <dbReference type="PIRNR" id="PIRNR000362"/>
    </source>
</evidence>
<evidence type="ECO:0000256" key="2">
    <source>
        <dbReference type="ARBA" id="ARBA00004731"/>
    </source>
</evidence>
<sequence length="448" mass="50536">MNKGINVIRLFSTTFSSPRIAVVGAGPSGMYASSGIMRRFNKAYVDIFDKSPVPFGLVRYGVAPDHQDVKNCTHQFEKLFENNPNNVSLFCNVSVGEDITYEELCQNYDAIILAYGASKNRLLNIPGIDATNCFAGGDFVSWYNGAPNFKAPLLDKRHAIVIGNGNVSLDCARILLKDVNNLKEYDIPNKELDLLKKSQVSDVKILARRGPENTSVTIKEFREFLRLSSCSVKLDIPLEYFNNLDINSKPRPLKRILELMKNHITEQDKKEEMKKNGFISFYTSPIKIHKDSSNRIEALDIKNNLSNEIRTIPCDLLIYAIGFENFILKGIPQQSDNKIAMKDFYRVDNSCISTECKTYATGWCAHGAKGVIASAQADAFAVAQEIFNDINSCKFGEKTGVKSILENRNIKFVNWDDWKKIDKKEISLGMKYGKEREKIKDVFEVLGK</sequence>
<dbReference type="InterPro" id="IPR021163">
    <property type="entry name" value="Ferredox_Rdtase_adrenod"/>
</dbReference>
<evidence type="ECO:0000313" key="16">
    <source>
        <dbReference type="WBParaSite" id="PTRK_0000149700.1"/>
    </source>
</evidence>
<dbReference type="InterPro" id="IPR036188">
    <property type="entry name" value="FAD/NAD-bd_sf"/>
</dbReference>
<evidence type="ECO:0000256" key="9">
    <source>
        <dbReference type="ARBA" id="ARBA00023002"/>
    </source>
</evidence>
<evidence type="ECO:0000256" key="13">
    <source>
        <dbReference type="PIRSR" id="PIRSR000362-2"/>
    </source>
</evidence>
<evidence type="ECO:0000256" key="10">
    <source>
        <dbReference type="ARBA" id="ARBA00048933"/>
    </source>
</evidence>
<dbReference type="Proteomes" id="UP000038045">
    <property type="component" value="Unplaced"/>
</dbReference>
<comment type="pathway">
    <text evidence="2">Steroid metabolism; cholesterol metabolism.</text>
</comment>
<comment type="similarity">
    <text evidence="3 11">Belongs to the ferredoxin--NADP reductase type 1 family.</text>
</comment>
<organism evidence="15 16">
    <name type="scientific">Parastrongyloides trichosuri</name>
    <name type="common">Possum-specific nematode worm</name>
    <dbReference type="NCBI Taxonomy" id="131310"/>
    <lineage>
        <taxon>Eukaryota</taxon>
        <taxon>Metazoa</taxon>
        <taxon>Ecdysozoa</taxon>
        <taxon>Nematoda</taxon>
        <taxon>Chromadorea</taxon>
        <taxon>Rhabditida</taxon>
        <taxon>Tylenchina</taxon>
        <taxon>Panagrolaimomorpha</taxon>
        <taxon>Strongyloidoidea</taxon>
        <taxon>Strongyloididae</taxon>
        <taxon>Parastrongyloides</taxon>
    </lineage>
</organism>
<comment type="catalytic activity">
    <reaction evidence="10 11">
        <text>2 reduced [adrenodoxin] + NADP(+) + H(+) = 2 oxidized [adrenodoxin] + NADPH</text>
        <dbReference type="Rhea" id="RHEA:42312"/>
        <dbReference type="Rhea" id="RHEA-COMP:9998"/>
        <dbReference type="Rhea" id="RHEA-COMP:9999"/>
        <dbReference type="ChEBI" id="CHEBI:15378"/>
        <dbReference type="ChEBI" id="CHEBI:33737"/>
        <dbReference type="ChEBI" id="CHEBI:33738"/>
        <dbReference type="ChEBI" id="CHEBI:57783"/>
        <dbReference type="ChEBI" id="CHEBI:58349"/>
        <dbReference type="EC" id="1.18.1.6"/>
    </reaction>
</comment>
<dbReference type="GO" id="GO:0005739">
    <property type="term" value="C:mitochondrion"/>
    <property type="evidence" value="ECO:0007669"/>
    <property type="project" value="UniProtKB-SubCell"/>
</dbReference>
<feature type="binding site" evidence="12">
    <location>
        <position position="95"/>
    </location>
    <ligand>
        <name>FAD</name>
        <dbReference type="ChEBI" id="CHEBI:57692"/>
    </ligand>
</feature>
<comment type="subcellular location">
    <subcellularLocation>
        <location evidence="11">Mitochondrion</location>
    </subcellularLocation>
</comment>
<dbReference type="InterPro" id="IPR023753">
    <property type="entry name" value="FAD/NAD-binding_dom"/>
</dbReference>
<comment type="cofactor">
    <cofactor evidence="1 11 12">
        <name>FAD</name>
        <dbReference type="ChEBI" id="CHEBI:57692"/>
    </cofactor>
</comment>
<evidence type="ECO:0000256" key="8">
    <source>
        <dbReference type="ARBA" id="ARBA00022857"/>
    </source>
</evidence>
<evidence type="ECO:0000313" key="15">
    <source>
        <dbReference type="Proteomes" id="UP000038045"/>
    </source>
</evidence>
<dbReference type="PANTHER" id="PTHR48467:SF1">
    <property type="entry name" value="GLUTAMATE SYNTHASE 1 [NADH], CHLOROPLASTIC-LIKE"/>
    <property type="match status" value="1"/>
</dbReference>
<dbReference type="EC" id="1.18.1.6" evidence="4 11"/>
<keyword evidence="11" id="KW-0496">Mitochondrion</keyword>
<dbReference type="GO" id="GO:0008203">
    <property type="term" value="P:cholesterol metabolic process"/>
    <property type="evidence" value="ECO:0007669"/>
    <property type="project" value="UniProtKB-UniPathway"/>
</dbReference>
<feature type="binding site" evidence="12">
    <location>
        <position position="363"/>
    </location>
    <ligand>
        <name>FAD</name>
        <dbReference type="ChEBI" id="CHEBI:57692"/>
    </ligand>
</feature>
<dbReference type="InterPro" id="IPR055275">
    <property type="entry name" value="Ferredox_Rdtase"/>
</dbReference>
<dbReference type="SUPFAM" id="SSF51905">
    <property type="entry name" value="FAD/NAD(P)-binding domain"/>
    <property type="match status" value="1"/>
</dbReference>
<keyword evidence="15" id="KW-1185">Reference proteome</keyword>
<keyword evidence="7 11" id="KW-0274">FAD</keyword>
<dbReference type="PRINTS" id="PR00419">
    <property type="entry name" value="ADXRDTASE"/>
</dbReference>
<dbReference type="STRING" id="131310.A0A0N4Z3K4"/>
<protein>
    <recommendedName>
        <fullName evidence="5 11">NADPH:adrenodoxin oxidoreductase, mitochondrial</fullName>
        <ecNumber evidence="4 11">1.18.1.6</ecNumber>
    </recommendedName>
</protein>
<name>A0A0N4Z3K4_PARTI</name>
<evidence type="ECO:0000256" key="6">
    <source>
        <dbReference type="ARBA" id="ARBA00022630"/>
    </source>
</evidence>
<dbReference type="AlphaFoldDB" id="A0A0N4Z3K4"/>
<evidence type="ECO:0000259" key="14">
    <source>
        <dbReference type="Pfam" id="PF07992"/>
    </source>
</evidence>
<proteinExistence type="inferred from homology"/>
<dbReference type="GO" id="GO:0016491">
    <property type="term" value="F:oxidoreductase activity"/>
    <property type="evidence" value="ECO:0007669"/>
    <property type="project" value="UniProtKB-KW"/>
</dbReference>